<comment type="caution">
    <text evidence="3">The sequence shown here is derived from an EMBL/GenBank/DDBJ whole genome shotgun (WGS) entry which is preliminary data.</text>
</comment>
<keyword evidence="2" id="KW-0732">Signal</keyword>
<reference evidence="4" key="2">
    <citation type="submission" date="2021-01" db="EMBL/GenBank/DDBJ databases">
        <authorList>
            <person name="Lovell J.T."/>
            <person name="Bentley N."/>
            <person name="Bhattarai G."/>
            <person name="Jenkins J.W."/>
            <person name="Sreedasyam A."/>
            <person name="Alarcon Y."/>
            <person name="Bock C."/>
            <person name="Boston L."/>
            <person name="Carlson J."/>
            <person name="Cervantes K."/>
            <person name="Clermont K."/>
            <person name="Krom N."/>
            <person name="Kubenka K."/>
            <person name="Mamidi S."/>
            <person name="Mattison C."/>
            <person name="Monteros M."/>
            <person name="Pisani C."/>
            <person name="Plott C."/>
            <person name="Rajasekar S."/>
            <person name="Rhein H.S."/>
            <person name="Rohla C."/>
            <person name="Song M."/>
            <person name="Hilaire R.S."/>
            <person name="Shu S."/>
            <person name="Wells L."/>
            <person name="Wang X."/>
            <person name="Webber J."/>
            <person name="Heerema R.J."/>
            <person name="Klein P."/>
            <person name="Conner P."/>
            <person name="Grauke L."/>
            <person name="Grimwood J."/>
            <person name="Schmutz J."/>
            <person name="Randall J.J."/>
        </authorList>
    </citation>
    <scope>NUCLEOTIDE SEQUENCE</scope>
    <source>
        <tissue evidence="4">Leaf</tissue>
    </source>
</reference>
<accession>A0A8T1N5E7</accession>
<name>A0A8T1N5E7_CARIL</name>
<feature type="chain" id="PRO_5036435470" evidence="2">
    <location>
        <begin position="28"/>
        <end position="68"/>
    </location>
</feature>
<evidence type="ECO:0000256" key="1">
    <source>
        <dbReference type="SAM" id="Phobius"/>
    </source>
</evidence>
<reference evidence="3" key="1">
    <citation type="submission" date="2020-12" db="EMBL/GenBank/DDBJ databases">
        <title>WGS assembly of Carya illinoinensis cv. Pawnee.</title>
        <authorList>
            <person name="Platts A."/>
            <person name="Shu S."/>
            <person name="Wright S."/>
            <person name="Barry K."/>
            <person name="Edger P."/>
            <person name="Pires J.C."/>
            <person name="Schmutz J."/>
        </authorList>
    </citation>
    <scope>NUCLEOTIDE SEQUENCE</scope>
    <source>
        <tissue evidence="3">Leaf</tissue>
    </source>
</reference>
<dbReference type="AlphaFoldDB" id="A0A8T1N5E7"/>
<keyword evidence="1" id="KW-0812">Transmembrane</keyword>
<keyword evidence="5" id="KW-1185">Reference proteome</keyword>
<gene>
    <name evidence="3" type="ORF">CIPAW_16G030400</name>
    <name evidence="4" type="ORF">I3842_16G029700</name>
</gene>
<dbReference type="Proteomes" id="UP000811609">
    <property type="component" value="Chromosome 16"/>
</dbReference>
<keyword evidence="1" id="KW-1133">Transmembrane helix</keyword>
<sequence>MAVSKASLVALLAVTFAMLSLFGAAQAQTTEAPSPSPTSPAVSTSPSLAFAFLGAFVALAFGSGRRVV</sequence>
<protein>
    <submittedName>
        <fullName evidence="3">Uncharacterized protein</fullName>
    </submittedName>
</protein>
<dbReference type="Proteomes" id="UP000811246">
    <property type="component" value="Chromosome 16"/>
</dbReference>
<evidence type="ECO:0000313" key="3">
    <source>
        <dbReference type="EMBL" id="KAG6624490.1"/>
    </source>
</evidence>
<evidence type="ECO:0000313" key="5">
    <source>
        <dbReference type="Proteomes" id="UP000811609"/>
    </source>
</evidence>
<evidence type="ECO:0000256" key="2">
    <source>
        <dbReference type="SAM" id="SignalP"/>
    </source>
</evidence>
<evidence type="ECO:0000313" key="4">
    <source>
        <dbReference type="EMBL" id="KAG6671939.1"/>
    </source>
</evidence>
<feature type="signal peptide" evidence="2">
    <location>
        <begin position="1"/>
        <end position="27"/>
    </location>
</feature>
<proteinExistence type="predicted"/>
<keyword evidence="1" id="KW-0472">Membrane</keyword>
<dbReference type="EMBL" id="CM031824">
    <property type="protein sequence ID" value="KAG6624490.1"/>
    <property type="molecule type" value="Genomic_DNA"/>
</dbReference>
<organism evidence="3 5">
    <name type="scientific">Carya illinoinensis</name>
    <name type="common">Pecan</name>
    <dbReference type="NCBI Taxonomy" id="32201"/>
    <lineage>
        <taxon>Eukaryota</taxon>
        <taxon>Viridiplantae</taxon>
        <taxon>Streptophyta</taxon>
        <taxon>Embryophyta</taxon>
        <taxon>Tracheophyta</taxon>
        <taxon>Spermatophyta</taxon>
        <taxon>Magnoliopsida</taxon>
        <taxon>eudicotyledons</taxon>
        <taxon>Gunneridae</taxon>
        <taxon>Pentapetalae</taxon>
        <taxon>rosids</taxon>
        <taxon>fabids</taxon>
        <taxon>Fagales</taxon>
        <taxon>Juglandaceae</taxon>
        <taxon>Carya</taxon>
    </lineage>
</organism>
<dbReference type="EMBL" id="CM031824">
    <property type="protein sequence ID" value="KAG6624491.1"/>
    <property type="molecule type" value="Genomic_DNA"/>
</dbReference>
<feature type="transmembrane region" description="Helical" evidence="1">
    <location>
        <begin position="43"/>
        <end position="62"/>
    </location>
</feature>
<dbReference type="EMBL" id="CM031840">
    <property type="protein sequence ID" value="KAG6671939.1"/>
    <property type="molecule type" value="Genomic_DNA"/>
</dbReference>